<dbReference type="SUPFAM" id="SSF53448">
    <property type="entry name" value="Nucleotide-diphospho-sugar transferases"/>
    <property type="match status" value="1"/>
</dbReference>
<name>C8PNH4_9SPIR</name>
<dbReference type="Proteomes" id="UP000004509">
    <property type="component" value="Unassembled WGS sequence"/>
</dbReference>
<comment type="caution">
    <text evidence="3">The sequence shown here is derived from an EMBL/GenBank/DDBJ whole genome shotgun (WGS) entry which is preliminary data.</text>
</comment>
<protein>
    <submittedName>
        <fullName evidence="3">Glycosyltransferase, group 2 family protein</fullName>
        <ecNumber evidence="3">2.4.-.-</ecNumber>
    </submittedName>
</protein>
<dbReference type="InterPro" id="IPR001173">
    <property type="entry name" value="Glyco_trans_2-like"/>
</dbReference>
<keyword evidence="1" id="KW-1133">Transmembrane helix</keyword>
<gene>
    <name evidence="3" type="ORF">TREVI0001_2604</name>
</gene>
<organism evidence="3 4">
    <name type="scientific">Treponema vincentii ATCC 35580</name>
    <dbReference type="NCBI Taxonomy" id="596324"/>
    <lineage>
        <taxon>Bacteria</taxon>
        <taxon>Pseudomonadati</taxon>
        <taxon>Spirochaetota</taxon>
        <taxon>Spirochaetia</taxon>
        <taxon>Spirochaetales</taxon>
        <taxon>Treponemataceae</taxon>
        <taxon>Treponema</taxon>
    </lineage>
</organism>
<dbReference type="AlphaFoldDB" id="C8PNH4"/>
<evidence type="ECO:0000313" key="3">
    <source>
        <dbReference type="EMBL" id="EEV21079.1"/>
    </source>
</evidence>
<proteinExistence type="predicted"/>
<reference evidence="3 4" key="1">
    <citation type="submission" date="2009-07" db="EMBL/GenBank/DDBJ databases">
        <authorList>
            <person name="Madupu R."/>
            <person name="Sebastian Y."/>
            <person name="Durkin A.S."/>
            <person name="Torralba M."/>
            <person name="Methe B."/>
            <person name="Sutton G.G."/>
            <person name="Strausberg R.L."/>
            <person name="Nelson K.E."/>
        </authorList>
    </citation>
    <scope>NUCLEOTIDE SEQUENCE [LARGE SCALE GENOMIC DNA]</scope>
    <source>
        <strain evidence="3 4">ATCC 35580</strain>
    </source>
</reference>
<feature type="domain" description="Glycosyltransferase 2-like" evidence="2">
    <location>
        <begin position="14"/>
        <end position="149"/>
    </location>
</feature>
<dbReference type="STRING" id="596324.TREVI0001_2604"/>
<dbReference type="Pfam" id="PF00535">
    <property type="entry name" value="Glycos_transf_2"/>
    <property type="match status" value="1"/>
</dbReference>
<evidence type="ECO:0000256" key="1">
    <source>
        <dbReference type="SAM" id="Phobius"/>
    </source>
</evidence>
<keyword evidence="3" id="KW-0328">Glycosyltransferase</keyword>
<keyword evidence="1" id="KW-0472">Membrane</keyword>
<evidence type="ECO:0000313" key="4">
    <source>
        <dbReference type="Proteomes" id="UP000004509"/>
    </source>
</evidence>
<dbReference type="eggNOG" id="COG1215">
    <property type="taxonomic scope" value="Bacteria"/>
</dbReference>
<sequence length="277" mass="31944">MSVCSIMENLPLVSVVMATFNESADFISKAIESILEQTYNNLELLILDDSTSESIRGLIDSYESQDTRIKVIRKAERMKFIPALNIGLQCAKGKYVARMDADDIALKDRIEKQVNFMERNPAVAVCGGAINIINEKNEITGERFYPLKCKRMAIYRNPLAHPTVIMRKENINNGFVYNEKLKNAEDLDLWLRYITNGYALCNLKDKLLNYRVCGDLAMKRGKEQFQTDLKIRISHFSFRFFFFSICSIVAGFLLTCLPLRIFSYLYKKENESIIVHR</sequence>
<dbReference type="InterPro" id="IPR029044">
    <property type="entry name" value="Nucleotide-diphossugar_trans"/>
</dbReference>
<dbReference type="PANTHER" id="PTHR22916">
    <property type="entry name" value="GLYCOSYLTRANSFERASE"/>
    <property type="match status" value="1"/>
</dbReference>
<evidence type="ECO:0000259" key="2">
    <source>
        <dbReference type="Pfam" id="PF00535"/>
    </source>
</evidence>
<feature type="transmembrane region" description="Helical" evidence="1">
    <location>
        <begin position="240"/>
        <end position="262"/>
    </location>
</feature>
<dbReference type="EMBL" id="ACYH01000013">
    <property type="protein sequence ID" value="EEV21079.1"/>
    <property type="molecule type" value="Genomic_DNA"/>
</dbReference>
<keyword evidence="1" id="KW-0812">Transmembrane</keyword>
<dbReference type="GO" id="GO:0016758">
    <property type="term" value="F:hexosyltransferase activity"/>
    <property type="evidence" value="ECO:0007669"/>
    <property type="project" value="UniProtKB-ARBA"/>
</dbReference>
<dbReference type="PANTHER" id="PTHR22916:SF3">
    <property type="entry name" value="UDP-GLCNAC:BETAGAL BETA-1,3-N-ACETYLGLUCOSAMINYLTRANSFERASE-LIKE PROTEIN 1"/>
    <property type="match status" value="1"/>
</dbReference>
<accession>C8PNH4</accession>
<dbReference type="Gene3D" id="3.90.550.10">
    <property type="entry name" value="Spore Coat Polysaccharide Biosynthesis Protein SpsA, Chain A"/>
    <property type="match status" value="1"/>
</dbReference>
<keyword evidence="3" id="KW-0808">Transferase</keyword>
<dbReference type="EC" id="2.4.-.-" evidence="3"/>